<feature type="transmembrane region" description="Helical" evidence="6">
    <location>
        <begin position="430"/>
        <end position="450"/>
    </location>
</feature>
<keyword evidence="9" id="KW-1185">Reference proteome</keyword>
<accession>A0A016UNX2</accession>
<gene>
    <name evidence="8" type="primary">Acey_s0032.g2556</name>
    <name evidence="8" type="ORF">Y032_0032g2556</name>
</gene>
<feature type="domain" description="SLC26A/SulP transporter" evidence="7">
    <location>
        <begin position="89"/>
        <end position="455"/>
    </location>
</feature>
<dbReference type="Pfam" id="PF00916">
    <property type="entry name" value="Sulfate_transp"/>
    <property type="match status" value="1"/>
</dbReference>
<evidence type="ECO:0000256" key="1">
    <source>
        <dbReference type="ARBA" id="ARBA00004141"/>
    </source>
</evidence>
<feature type="transmembrane region" description="Helical" evidence="6">
    <location>
        <begin position="141"/>
        <end position="157"/>
    </location>
</feature>
<feature type="transmembrane region" description="Helical" evidence="6">
    <location>
        <begin position="358"/>
        <end position="380"/>
    </location>
</feature>
<evidence type="ECO:0000256" key="5">
    <source>
        <dbReference type="SAM" id="MobiDB-lite"/>
    </source>
</evidence>
<feature type="transmembrane region" description="Helical" evidence="6">
    <location>
        <begin position="272"/>
        <end position="289"/>
    </location>
</feature>
<feature type="region of interest" description="Disordered" evidence="5">
    <location>
        <begin position="1"/>
        <end position="33"/>
    </location>
</feature>
<keyword evidence="2 6" id="KW-0812">Transmembrane</keyword>
<evidence type="ECO:0000313" key="8">
    <source>
        <dbReference type="EMBL" id="EYC16900.1"/>
    </source>
</evidence>
<evidence type="ECO:0000259" key="7">
    <source>
        <dbReference type="Pfam" id="PF00916"/>
    </source>
</evidence>
<evidence type="ECO:0000256" key="4">
    <source>
        <dbReference type="ARBA" id="ARBA00023136"/>
    </source>
</evidence>
<dbReference type="OrthoDB" id="288203at2759"/>
<reference evidence="9" key="1">
    <citation type="journal article" date="2015" name="Nat. Genet.">
        <title>The genome and transcriptome of the zoonotic hookworm Ancylostoma ceylanicum identify infection-specific gene families.</title>
        <authorList>
            <person name="Schwarz E.M."/>
            <person name="Hu Y."/>
            <person name="Antoshechkin I."/>
            <person name="Miller M.M."/>
            <person name="Sternberg P.W."/>
            <person name="Aroian R.V."/>
        </authorList>
    </citation>
    <scope>NUCLEOTIDE SEQUENCE</scope>
    <source>
        <strain evidence="9">HY135</strain>
    </source>
</reference>
<dbReference type="Proteomes" id="UP000024635">
    <property type="component" value="Unassembled WGS sequence"/>
</dbReference>
<dbReference type="InterPro" id="IPR001902">
    <property type="entry name" value="SLC26A/SulP_fam"/>
</dbReference>
<protein>
    <recommendedName>
        <fullName evidence="7">SLC26A/SulP transporter domain-containing protein</fullName>
    </recommendedName>
</protein>
<evidence type="ECO:0000256" key="2">
    <source>
        <dbReference type="ARBA" id="ARBA00022692"/>
    </source>
</evidence>
<proteinExistence type="predicted"/>
<dbReference type="GO" id="GO:0055085">
    <property type="term" value="P:transmembrane transport"/>
    <property type="evidence" value="ECO:0007669"/>
    <property type="project" value="InterPro"/>
</dbReference>
<evidence type="ECO:0000313" key="9">
    <source>
        <dbReference type="Proteomes" id="UP000024635"/>
    </source>
</evidence>
<feature type="transmembrane region" description="Helical" evidence="6">
    <location>
        <begin position="392"/>
        <end position="410"/>
    </location>
</feature>
<evidence type="ECO:0000256" key="3">
    <source>
        <dbReference type="ARBA" id="ARBA00022989"/>
    </source>
</evidence>
<evidence type="ECO:0000256" key="6">
    <source>
        <dbReference type="SAM" id="Phobius"/>
    </source>
</evidence>
<organism evidence="8 9">
    <name type="scientific">Ancylostoma ceylanicum</name>
    <dbReference type="NCBI Taxonomy" id="53326"/>
    <lineage>
        <taxon>Eukaryota</taxon>
        <taxon>Metazoa</taxon>
        <taxon>Ecdysozoa</taxon>
        <taxon>Nematoda</taxon>
        <taxon>Chromadorea</taxon>
        <taxon>Rhabditida</taxon>
        <taxon>Rhabditina</taxon>
        <taxon>Rhabditomorpha</taxon>
        <taxon>Strongyloidea</taxon>
        <taxon>Ancylostomatidae</taxon>
        <taxon>Ancylostomatinae</taxon>
        <taxon>Ancylostoma</taxon>
    </lineage>
</organism>
<feature type="transmembrane region" description="Helical" evidence="6">
    <location>
        <begin position="310"/>
        <end position="328"/>
    </location>
</feature>
<keyword evidence="4 6" id="KW-0472">Membrane</keyword>
<feature type="transmembrane region" description="Helical" evidence="6">
    <location>
        <begin position="191"/>
        <end position="211"/>
    </location>
</feature>
<dbReference type="InterPro" id="IPR011547">
    <property type="entry name" value="SLC26A/SulP_dom"/>
</dbReference>
<dbReference type="STRING" id="53326.A0A016UNX2"/>
<dbReference type="AlphaFoldDB" id="A0A016UNX2"/>
<dbReference type="EMBL" id="JARK01001368">
    <property type="protein sequence ID" value="EYC16900.1"/>
    <property type="molecule type" value="Genomic_DNA"/>
</dbReference>
<keyword evidence="3 6" id="KW-1133">Transmembrane helix</keyword>
<dbReference type="GO" id="GO:0016020">
    <property type="term" value="C:membrane"/>
    <property type="evidence" value="ECO:0007669"/>
    <property type="project" value="UniProtKB-SubCell"/>
</dbReference>
<comment type="caution">
    <text evidence="8">The sequence shown here is derived from an EMBL/GenBank/DDBJ whole genome shotgun (WGS) entry which is preliminary data.</text>
</comment>
<name>A0A016UNX2_9BILA</name>
<sequence length="458" mass="50420">MRATREELEQLRKMPALDPAERPPMNQEEYDAEYGRKRTSDGPVLRRIGRSLHSSYCYPFTGVRPFLHTLLGFMPILEWLPKYKFKRDLVSDIIGGFTTGIMHVPQGIAYATLAGVDPVYGLYASCFPAFFYMFFGTSRHVSIGSFAVVALMAGVANDKVMATRGGGTVDLSRNSTDGLFDVVTHYDVTPIQVATMLTFSIGIWQIVCALLRLQFLMTYFSDPLVSGFTTGAAVHVLLAQIDDLMGVRVPKASGIGYLFVRVRDLAVRVPEVNITALIVSAVAMTFLYVGKEFLSPFLAKRFKFNLPIPYELILVAVTAALSTLLQWHEKNSVEIVGNIPAGLPEPELPTFSILKDCLVHSVGIAIVIIAVHISMAKMLGKKMNYHVDDSQELYAIGLTSILGGFFPVYPVSTALGRTMVNVKSGSKTQLSTVFSCALLMAIILWLGPLLRDLPKPHI</sequence>
<dbReference type="PANTHER" id="PTHR11814">
    <property type="entry name" value="SULFATE TRANSPORTER"/>
    <property type="match status" value="1"/>
</dbReference>
<feature type="compositionally biased region" description="Basic and acidic residues" evidence="5">
    <location>
        <begin position="1"/>
        <end position="12"/>
    </location>
</feature>
<comment type="subcellular location">
    <subcellularLocation>
        <location evidence="1">Membrane</location>
        <topology evidence="1">Multi-pass membrane protein</topology>
    </subcellularLocation>
</comment>